<dbReference type="Proteomes" id="UP000315440">
    <property type="component" value="Unassembled WGS sequence"/>
</dbReference>
<dbReference type="RefSeq" id="WP_146402352.1">
    <property type="nucleotide sequence ID" value="NZ_SJPQ01000004.1"/>
</dbReference>
<sequence>MQPFAPTDRSTERLAAHVRDKRALLEQLLEVGRRQAELVASGDVATLLKLVGAKQRLIEALRRTEEGLALYRNDDPEQRVWASPEARAQCAAESALATRLLGQVVALEREHEQAMVARRDAVGAQLQQATTGSRATEAYRPHIRPSAGKPIASPTPRAFVDNAAPPVGGLDLSTGS</sequence>
<dbReference type="OrthoDB" id="280002at2"/>
<evidence type="ECO:0000313" key="2">
    <source>
        <dbReference type="EMBL" id="TWT86529.1"/>
    </source>
</evidence>
<protein>
    <submittedName>
        <fullName evidence="2">FlgN protein</fullName>
    </submittedName>
</protein>
<accession>A0A5C5ZGI4</accession>
<dbReference type="EMBL" id="SJPQ01000004">
    <property type="protein sequence ID" value="TWT86529.1"/>
    <property type="molecule type" value="Genomic_DNA"/>
</dbReference>
<reference evidence="2 3" key="1">
    <citation type="submission" date="2019-02" db="EMBL/GenBank/DDBJ databases">
        <title>Deep-cultivation of Planctomycetes and their phenomic and genomic characterization uncovers novel biology.</title>
        <authorList>
            <person name="Wiegand S."/>
            <person name="Jogler M."/>
            <person name="Boedeker C."/>
            <person name="Pinto D."/>
            <person name="Vollmers J."/>
            <person name="Rivas-Marin E."/>
            <person name="Kohn T."/>
            <person name="Peeters S.H."/>
            <person name="Heuer A."/>
            <person name="Rast P."/>
            <person name="Oberbeckmann S."/>
            <person name="Bunk B."/>
            <person name="Jeske O."/>
            <person name="Meyerdierks A."/>
            <person name="Storesund J.E."/>
            <person name="Kallscheuer N."/>
            <person name="Luecker S."/>
            <person name="Lage O.M."/>
            <person name="Pohl T."/>
            <person name="Merkel B.J."/>
            <person name="Hornburger P."/>
            <person name="Mueller R.-W."/>
            <person name="Bruemmer F."/>
            <person name="Labrenz M."/>
            <person name="Spormann A.M."/>
            <person name="Op Den Camp H."/>
            <person name="Overmann J."/>
            <person name="Amann R."/>
            <person name="Jetten M.S.M."/>
            <person name="Mascher T."/>
            <person name="Medema M.H."/>
            <person name="Devos D.P."/>
            <person name="Kaster A.-K."/>
            <person name="Ovreas L."/>
            <person name="Rohde M."/>
            <person name="Galperin M.Y."/>
            <person name="Jogler C."/>
        </authorList>
    </citation>
    <scope>NUCLEOTIDE SEQUENCE [LARGE SCALE GENOMIC DNA]</scope>
    <source>
        <strain evidence="2 3">Mal64</strain>
    </source>
</reference>
<gene>
    <name evidence="2" type="ORF">Mal64_33550</name>
</gene>
<comment type="caution">
    <text evidence="2">The sequence shown here is derived from an EMBL/GenBank/DDBJ whole genome shotgun (WGS) entry which is preliminary data.</text>
</comment>
<dbReference type="SUPFAM" id="SSF140566">
    <property type="entry name" value="FlgN-like"/>
    <property type="match status" value="1"/>
</dbReference>
<organism evidence="2 3">
    <name type="scientific">Pseudobythopirellula maris</name>
    <dbReference type="NCBI Taxonomy" id="2527991"/>
    <lineage>
        <taxon>Bacteria</taxon>
        <taxon>Pseudomonadati</taxon>
        <taxon>Planctomycetota</taxon>
        <taxon>Planctomycetia</taxon>
        <taxon>Pirellulales</taxon>
        <taxon>Lacipirellulaceae</taxon>
        <taxon>Pseudobythopirellula</taxon>
    </lineage>
</organism>
<name>A0A5C5ZGI4_9BACT</name>
<dbReference type="InterPro" id="IPR036679">
    <property type="entry name" value="FlgN-like_sf"/>
</dbReference>
<feature type="region of interest" description="Disordered" evidence="1">
    <location>
        <begin position="129"/>
        <end position="176"/>
    </location>
</feature>
<evidence type="ECO:0000256" key="1">
    <source>
        <dbReference type="SAM" id="MobiDB-lite"/>
    </source>
</evidence>
<proteinExistence type="predicted"/>
<dbReference type="AlphaFoldDB" id="A0A5C5ZGI4"/>
<keyword evidence="3" id="KW-1185">Reference proteome</keyword>
<dbReference type="GO" id="GO:0044780">
    <property type="term" value="P:bacterial-type flagellum assembly"/>
    <property type="evidence" value="ECO:0007669"/>
    <property type="project" value="InterPro"/>
</dbReference>
<evidence type="ECO:0000313" key="3">
    <source>
        <dbReference type="Proteomes" id="UP000315440"/>
    </source>
</evidence>